<protein>
    <recommendedName>
        <fullName evidence="10">Sulfatase N-terminal domain-containing protein</fullName>
    </recommendedName>
</protein>
<reference evidence="11 12" key="1">
    <citation type="journal article" date="2013" name="Genome Announc.">
        <title>Complete Genome Sequence of Glaciecola psychrophila Strain 170T.</title>
        <authorList>
            <person name="Yin J."/>
            <person name="Chen J."/>
            <person name="Liu G."/>
            <person name="Yu Y."/>
            <person name="Song L."/>
            <person name="Wang X."/>
            <person name="Qu X."/>
        </authorList>
    </citation>
    <scope>NUCLEOTIDE SEQUENCE [LARGE SCALE GENOMIC DNA]</scope>
    <source>
        <strain evidence="11 12">170</strain>
    </source>
</reference>
<evidence type="ECO:0000256" key="7">
    <source>
        <dbReference type="PIRSR" id="PIRSR005091-2"/>
    </source>
</evidence>
<dbReference type="GO" id="GO:0046872">
    <property type="term" value="F:metal ion binding"/>
    <property type="evidence" value="ECO:0007669"/>
    <property type="project" value="UniProtKB-KW"/>
</dbReference>
<dbReference type="CDD" id="cd16015">
    <property type="entry name" value="LTA_synthase"/>
    <property type="match status" value="1"/>
</dbReference>
<dbReference type="InterPro" id="IPR000917">
    <property type="entry name" value="Sulfatase_N"/>
</dbReference>
<dbReference type="eggNOG" id="COG1368">
    <property type="taxonomic scope" value="Bacteria"/>
</dbReference>
<dbReference type="PIRSF" id="PIRSF005091">
    <property type="entry name" value="Mmb_sulf_HI1246"/>
    <property type="match status" value="1"/>
</dbReference>
<keyword evidence="7" id="KW-0464">Manganese</keyword>
<proteinExistence type="predicted"/>
<dbReference type="InterPro" id="IPR012160">
    <property type="entry name" value="LtaS-like"/>
</dbReference>
<sequence length="647" mass="72539">MARGHLRWIYPILGFVACGLVFLSLSRIALTLWQLERVTEVDGFWWVLLQGVRFDVVLLAQLVVIPVLIIPLISIHHRGFNVIMPLLRYYFVLIAGLLIFIEFITPNFIEQYDFRPNILLIEYLAYPQEVMSMLLKAVPMQLFLAITATALLLWKFSKFLCFLEQKTAPTYSWSAPLLAMLGVLLCVGSARSTFGHRPVNPSTVVFSSDSLVNTLPLSSAYSVVYALYEKIKHEQGGKPIYGKMHTETVLGSIYQGMLLPESDFFDSHVTTLHTQRSELVSPPHGKKSLVIILQESLGADFVGKLGGQNLTPNIDKLAEQGIWFDNLYATGTRSVRGIEAVITGFLPTPARSVVKLGGSQNNFFTIGQLLAQQGYDTSFIYGGEAHFDNMKRFFSNNGFNKIIEQQDYVDPKFTGSWGVSDEDLLNKAHQTFSHLSTTQQPFFSLVFTSTNHSPFEFPDGRIELAEQPKNTVANAVKYADFALGQFIEKAKQSDYWQDTVFLIIADHSDRVYGNELVPIDKFHIPGLVLGGGIEPQIITQVASQIDMLPTMLSLMGVETSHPAIGRDLTRAECAQNEGRAMMQFGNNFAYMQDDRVVILQKEREPLGFVYSNKQLIPSGLDSDLAHKALAHSVWPVQAYENKAYRLP</sequence>
<evidence type="ECO:0000313" key="12">
    <source>
        <dbReference type="Proteomes" id="UP000011864"/>
    </source>
</evidence>
<dbReference type="PROSITE" id="PS51257">
    <property type="entry name" value="PROKAR_LIPOPROTEIN"/>
    <property type="match status" value="1"/>
</dbReference>
<dbReference type="OrthoDB" id="9803751at2"/>
<dbReference type="GO" id="GO:0005886">
    <property type="term" value="C:plasma membrane"/>
    <property type="evidence" value="ECO:0007669"/>
    <property type="project" value="UniProtKB-SubCell"/>
</dbReference>
<gene>
    <name evidence="11" type="ORF">C427_1744</name>
</gene>
<dbReference type="PATRIC" id="fig|1129794.4.peg.1729"/>
<evidence type="ECO:0000256" key="1">
    <source>
        <dbReference type="ARBA" id="ARBA00004651"/>
    </source>
</evidence>
<feature type="domain" description="Sulfatase N-terminal" evidence="10">
    <location>
        <begin position="289"/>
        <end position="557"/>
    </location>
</feature>
<evidence type="ECO:0000256" key="5">
    <source>
        <dbReference type="ARBA" id="ARBA00023136"/>
    </source>
</evidence>
<dbReference type="Proteomes" id="UP000011864">
    <property type="component" value="Chromosome"/>
</dbReference>
<feature type="binding site" evidence="7">
    <location>
        <position position="452"/>
    </location>
    <ligand>
        <name>substrate</name>
    </ligand>
</feature>
<accession>K6ZMT4</accession>
<evidence type="ECO:0000259" key="10">
    <source>
        <dbReference type="Pfam" id="PF00884"/>
    </source>
</evidence>
<dbReference type="InterPro" id="IPR017850">
    <property type="entry name" value="Alkaline_phosphatase_core_sf"/>
</dbReference>
<feature type="transmembrane region" description="Helical" evidence="9">
    <location>
        <begin position="87"/>
        <end position="109"/>
    </location>
</feature>
<dbReference type="Gene3D" id="3.30.1120.80">
    <property type="match status" value="1"/>
</dbReference>
<evidence type="ECO:0000256" key="8">
    <source>
        <dbReference type="PIRSR" id="PIRSR005091-3"/>
    </source>
</evidence>
<keyword evidence="3 9" id="KW-0812">Transmembrane</keyword>
<keyword evidence="2" id="KW-1003">Cell membrane</keyword>
<dbReference type="Gene3D" id="3.40.720.10">
    <property type="entry name" value="Alkaline Phosphatase, subunit A"/>
    <property type="match status" value="1"/>
</dbReference>
<evidence type="ECO:0000256" key="2">
    <source>
        <dbReference type="ARBA" id="ARBA00022475"/>
    </source>
</evidence>
<dbReference type="InterPro" id="IPR050448">
    <property type="entry name" value="OpgB/LTA_synthase_biosynth"/>
</dbReference>
<feature type="binding site" evidence="8">
    <location>
        <position position="506"/>
    </location>
    <ligand>
        <name>Mn(2+)</name>
        <dbReference type="ChEBI" id="CHEBI:29035"/>
    </ligand>
</feature>
<feature type="transmembrane region" description="Helical" evidence="9">
    <location>
        <begin position="12"/>
        <end position="34"/>
    </location>
</feature>
<evidence type="ECO:0000256" key="4">
    <source>
        <dbReference type="ARBA" id="ARBA00022989"/>
    </source>
</evidence>
<dbReference type="PANTHER" id="PTHR47371:SF3">
    <property type="entry name" value="PHOSPHOGLYCEROL TRANSFERASE I"/>
    <property type="match status" value="1"/>
</dbReference>
<dbReference type="SUPFAM" id="SSF53649">
    <property type="entry name" value="Alkaline phosphatase-like"/>
    <property type="match status" value="1"/>
</dbReference>
<keyword evidence="12" id="KW-1185">Reference proteome</keyword>
<dbReference type="PANTHER" id="PTHR47371">
    <property type="entry name" value="LIPOTEICHOIC ACID SYNTHASE"/>
    <property type="match status" value="1"/>
</dbReference>
<feature type="transmembrane region" description="Helical" evidence="9">
    <location>
        <begin position="54"/>
        <end position="75"/>
    </location>
</feature>
<evidence type="ECO:0000256" key="3">
    <source>
        <dbReference type="ARBA" id="ARBA00022692"/>
    </source>
</evidence>
<organism evidence="11 12">
    <name type="scientific">Paraglaciecola psychrophila 170</name>
    <dbReference type="NCBI Taxonomy" id="1129794"/>
    <lineage>
        <taxon>Bacteria</taxon>
        <taxon>Pseudomonadati</taxon>
        <taxon>Pseudomonadota</taxon>
        <taxon>Gammaproteobacteria</taxon>
        <taxon>Alteromonadales</taxon>
        <taxon>Alteromonadaceae</taxon>
        <taxon>Paraglaciecola</taxon>
    </lineage>
</organism>
<feature type="binding site" evidence="8">
    <location>
        <position position="507"/>
    </location>
    <ligand>
        <name>Mn(2+)</name>
        <dbReference type="ChEBI" id="CHEBI:29035"/>
    </ligand>
</feature>
<feature type="active site" evidence="6">
    <location>
        <position position="334"/>
    </location>
</feature>
<keyword evidence="5 9" id="KW-0472">Membrane</keyword>
<dbReference type="Pfam" id="PF00884">
    <property type="entry name" value="Sulfatase"/>
    <property type="match status" value="1"/>
</dbReference>
<dbReference type="KEGG" id="gps:C427_1744"/>
<dbReference type="EMBL" id="CP003837">
    <property type="protein sequence ID" value="AGH43853.1"/>
    <property type="molecule type" value="Genomic_DNA"/>
</dbReference>
<evidence type="ECO:0000313" key="11">
    <source>
        <dbReference type="EMBL" id="AGH43853.1"/>
    </source>
</evidence>
<keyword evidence="7" id="KW-0479">Metal-binding</keyword>
<feature type="transmembrane region" description="Helical" evidence="9">
    <location>
        <begin position="168"/>
        <end position="190"/>
    </location>
</feature>
<dbReference type="RefSeq" id="WP_007637410.1">
    <property type="nucleotide sequence ID" value="NC_020514.1"/>
</dbReference>
<evidence type="ECO:0000256" key="6">
    <source>
        <dbReference type="PIRSR" id="PIRSR005091-1"/>
    </source>
</evidence>
<feature type="transmembrane region" description="Helical" evidence="9">
    <location>
        <begin position="137"/>
        <end position="156"/>
    </location>
</feature>
<keyword evidence="4 9" id="KW-1133">Transmembrane helix</keyword>
<evidence type="ECO:0000256" key="9">
    <source>
        <dbReference type="SAM" id="Phobius"/>
    </source>
</evidence>
<dbReference type="AlphaFoldDB" id="K6ZMT4"/>
<dbReference type="STRING" id="1129794.C427_1744"/>
<comment type="subcellular location">
    <subcellularLocation>
        <location evidence="1">Cell membrane</location>
        <topology evidence="1">Multi-pass membrane protein</topology>
    </subcellularLocation>
</comment>
<feature type="binding site" evidence="8">
    <location>
        <position position="295"/>
    </location>
    <ligand>
        <name>Mn(2+)</name>
        <dbReference type="ChEBI" id="CHEBI:29035"/>
    </ligand>
</feature>
<dbReference type="HOGENOM" id="CLU_014653_3_1_6"/>
<name>K6ZMT4_9ALTE</name>